<sequence>MLCRSFITAVCVLSVLAAVVTLNNNVVLCLLKYETYLHTLLYSTAVSHILW</sequence>
<name>A0A0A9CSX8_ARUDO</name>
<evidence type="ECO:0000313" key="1">
    <source>
        <dbReference type="EMBL" id="JAD78681.1"/>
    </source>
</evidence>
<reference evidence="1" key="2">
    <citation type="journal article" date="2015" name="Data Brief">
        <title>Shoot transcriptome of the giant reed, Arundo donax.</title>
        <authorList>
            <person name="Barrero R.A."/>
            <person name="Guerrero F.D."/>
            <person name="Moolhuijzen P."/>
            <person name="Goolsby J.A."/>
            <person name="Tidwell J."/>
            <person name="Bellgard S.E."/>
            <person name="Bellgard M.I."/>
        </authorList>
    </citation>
    <scope>NUCLEOTIDE SEQUENCE</scope>
    <source>
        <tissue evidence="1">Shoot tissue taken approximately 20 cm above the soil surface</tissue>
    </source>
</reference>
<proteinExistence type="predicted"/>
<dbReference type="AlphaFoldDB" id="A0A0A9CSX8"/>
<dbReference type="EMBL" id="GBRH01219214">
    <property type="protein sequence ID" value="JAD78681.1"/>
    <property type="molecule type" value="Transcribed_RNA"/>
</dbReference>
<accession>A0A0A9CSX8</accession>
<protein>
    <submittedName>
        <fullName evidence="1">Caltractin</fullName>
    </submittedName>
</protein>
<reference evidence="1" key="1">
    <citation type="submission" date="2014-09" db="EMBL/GenBank/DDBJ databases">
        <authorList>
            <person name="Magalhaes I.L.F."/>
            <person name="Oliveira U."/>
            <person name="Santos F.R."/>
            <person name="Vidigal T.H.D.A."/>
            <person name="Brescovit A.D."/>
            <person name="Santos A.J."/>
        </authorList>
    </citation>
    <scope>NUCLEOTIDE SEQUENCE</scope>
    <source>
        <tissue evidence="1">Shoot tissue taken approximately 20 cm above the soil surface</tissue>
    </source>
</reference>
<organism evidence="1">
    <name type="scientific">Arundo donax</name>
    <name type="common">Giant reed</name>
    <name type="synonym">Donax arundinaceus</name>
    <dbReference type="NCBI Taxonomy" id="35708"/>
    <lineage>
        <taxon>Eukaryota</taxon>
        <taxon>Viridiplantae</taxon>
        <taxon>Streptophyta</taxon>
        <taxon>Embryophyta</taxon>
        <taxon>Tracheophyta</taxon>
        <taxon>Spermatophyta</taxon>
        <taxon>Magnoliopsida</taxon>
        <taxon>Liliopsida</taxon>
        <taxon>Poales</taxon>
        <taxon>Poaceae</taxon>
        <taxon>PACMAD clade</taxon>
        <taxon>Arundinoideae</taxon>
        <taxon>Arundineae</taxon>
        <taxon>Arundo</taxon>
    </lineage>
</organism>